<proteinExistence type="predicted"/>
<evidence type="ECO:0000313" key="2">
    <source>
        <dbReference type="Proteomes" id="UP000596660"/>
    </source>
</evidence>
<dbReference type="SUPFAM" id="SSF48452">
    <property type="entry name" value="TPR-like"/>
    <property type="match status" value="1"/>
</dbReference>
<dbReference type="Gene3D" id="1.25.40.10">
    <property type="entry name" value="Tetratricopeptide repeat domain"/>
    <property type="match status" value="1"/>
</dbReference>
<protein>
    <submittedName>
        <fullName evidence="1">Uncharacterized protein</fullName>
    </submittedName>
</protein>
<dbReference type="Gramene" id="AUR62011930-RA">
    <property type="protein sequence ID" value="AUR62011930-RA:cds"/>
    <property type="gene ID" value="AUR62011930"/>
</dbReference>
<dbReference type="PANTHER" id="PTHR46224">
    <property type="entry name" value="ANKYRIN REPEAT FAMILY PROTEIN"/>
    <property type="match status" value="1"/>
</dbReference>
<dbReference type="AlphaFoldDB" id="A0A803LFH4"/>
<dbReference type="EnsemblPlants" id="AUR62011930-RA">
    <property type="protein sequence ID" value="AUR62011930-RA:cds"/>
    <property type="gene ID" value="AUR62011930"/>
</dbReference>
<dbReference type="PANTHER" id="PTHR46224:SF67">
    <property type="entry name" value="HSP70-HSP90 ORGANIZING PROTEIN 3-LIKE"/>
    <property type="match status" value="1"/>
</dbReference>
<evidence type="ECO:0000313" key="1">
    <source>
        <dbReference type="EnsemblPlants" id="AUR62011930-RA:cds"/>
    </source>
</evidence>
<name>A0A803LFH4_CHEQI</name>
<sequence length="119" mass="13279">MASSFSPFDDKTKQRVISAAFAGTLNISRDEQCNLEGLSWYSEMSVNLHSCISLYSFSLLEQCNLVASAAVWQCYPTDRSICWAKLEEGDHALRDALACIELRNDWPKAHYRAGVALGL</sequence>
<reference evidence="1" key="2">
    <citation type="submission" date="2021-03" db="UniProtKB">
        <authorList>
            <consortium name="EnsemblPlants"/>
        </authorList>
    </citation>
    <scope>IDENTIFICATION</scope>
</reference>
<accession>A0A803LFH4</accession>
<dbReference type="InterPro" id="IPR051616">
    <property type="entry name" value="Cul2-RING_E3_ligase_SR"/>
</dbReference>
<dbReference type="Proteomes" id="UP000596660">
    <property type="component" value="Unplaced"/>
</dbReference>
<organism evidence="1 2">
    <name type="scientific">Chenopodium quinoa</name>
    <name type="common">Quinoa</name>
    <dbReference type="NCBI Taxonomy" id="63459"/>
    <lineage>
        <taxon>Eukaryota</taxon>
        <taxon>Viridiplantae</taxon>
        <taxon>Streptophyta</taxon>
        <taxon>Embryophyta</taxon>
        <taxon>Tracheophyta</taxon>
        <taxon>Spermatophyta</taxon>
        <taxon>Magnoliopsida</taxon>
        <taxon>eudicotyledons</taxon>
        <taxon>Gunneridae</taxon>
        <taxon>Pentapetalae</taxon>
        <taxon>Caryophyllales</taxon>
        <taxon>Chenopodiaceae</taxon>
        <taxon>Chenopodioideae</taxon>
        <taxon>Atripliceae</taxon>
        <taxon>Chenopodium</taxon>
    </lineage>
</organism>
<reference evidence="1" key="1">
    <citation type="journal article" date="2017" name="Nature">
        <title>The genome of Chenopodium quinoa.</title>
        <authorList>
            <person name="Jarvis D.E."/>
            <person name="Ho Y.S."/>
            <person name="Lightfoot D.J."/>
            <person name="Schmoeckel S.M."/>
            <person name="Li B."/>
            <person name="Borm T.J.A."/>
            <person name="Ohyanagi H."/>
            <person name="Mineta K."/>
            <person name="Michell C.T."/>
            <person name="Saber N."/>
            <person name="Kharbatia N.M."/>
            <person name="Rupper R.R."/>
            <person name="Sharp A.R."/>
            <person name="Dally N."/>
            <person name="Boughton B.A."/>
            <person name="Woo Y.H."/>
            <person name="Gao G."/>
            <person name="Schijlen E.G.W.M."/>
            <person name="Guo X."/>
            <person name="Momin A.A."/>
            <person name="Negrao S."/>
            <person name="Al-Babili S."/>
            <person name="Gehring C."/>
            <person name="Roessner U."/>
            <person name="Jung C."/>
            <person name="Murphy K."/>
            <person name="Arold S.T."/>
            <person name="Gojobori T."/>
            <person name="van der Linden C.G."/>
            <person name="van Loo E.N."/>
            <person name="Jellen E.N."/>
            <person name="Maughan P.J."/>
            <person name="Tester M."/>
        </authorList>
    </citation>
    <scope>NUCLEOTIDE SEQUENCE [LARGE SCALE GENOMIC DNA]</scope>
    <source>
        <strain evidence="1">cv. PI 614886</strain>
    </source>
</reference>
<keyword evidence="2" id="KW-1185">Reference proteome</keyword>
<dbReference type="InterPro" id="IPR011990">
    <property type="entry name" value="TPR-like_helical_dom_sf"/>
</dbReference>